<accession>A0ABM8VQU7</accession>
<sequence length="249" mass="27943">MNIIFMGTASAAGSTERDNTYLLLTHNEDCWLIDTGGNPLGKLKQAGIALDRIKGVMLTHFHVDHMYGLPSLLWGMWIGGRTAPFTVYCSSTGEAQLRAILEGYQVAQWPIKFDLRIQAFDWTQPSRLFSEQGMTVSTFPSLHGVPTVGFKVETEDRVLIYSADTSPNERICSEPKIDMLIHEATKARGKMKTHTSLEDVVRFYPMERIGKVYAVHLTDHEPYHEVLTECSESVRSKVVLASDMMTVSL</sequence>
<dbReference type="EMBL" id="CAJVCE010000023">
    <property type="protein sequence ID" value="CAG7654666.1"/>
    <property type="molecule type" value="Genomic_DNA"/>
</dbReference>
<dbReference type="CDD" id="cd16272">
    <property type="entry name" value="RNaseZ_MBL-fold"/>
    <property type="match status" value="1"/>
</dbReference>
<organism evidence="4 5">
    <name type="scientific">Paenibacillus allorhizosphaerae</name>
    <dbReference type="NCBI Taxonomy" id="2849866"/>
    <lineage>
        <taxon>Bacteria</taxon>
        <taxon>Bacillati</taxon>
        <taxon>Bacillota</taxon>
        <taxon>Bacilli</taxon>
        <taxon>Bacillales</taxon>
        <taxon>Paenibacillaceae</taxon>
        <taxon>Paenibacillus</taxon>
    </lineage>
</organism>
<dbReference type="RefSeq" id="WP_218102040.1">
    <property type="nucleotide sequence ID" value="NZ_CAJVCE010000023.1"/>
</dbReference>
<name>A0ABM8VQU7_9BACL</name>
<keyword evidence="5" id="KW-1185">Reference proteome</keyword>
<feature type="domain" description="Metallo-beta-lactamase" evidence="3">
    <location>
        <begin position="17"/>
        <end position="216"/>
    </location>
</feature>
<dbReference type="Proteomes" id="UP000730618">
    <property type="component" value="Unassembled WGS sequence"/>
</dbReference>
<dbReference type="EC" id="3.1.26.11" evidence="4"/>
<evidence type="ECO:0000256" key="2">
    <source>
        <dbReference type="ARBA" id="ARBA00022833"/>
    </source>
</evidence>
<keyword evidence="1" id="KW-0540">Nuclease</keyword>
<dbReference type="PANTHER" id="PTHR46018">
    <property type="entry name" value="ZINC PHOSPHODIESTERASE ELAC PROTEIN 1"/>
    <property type="match status" value="1"/>
</dbReference>
<evidence type="ECO:0000259" key="3">
    <source>
        <dbReference type="SMART" id="SM00849"/>
    </source>
</evidence>
<dbReference type="Pfam" id="PF23023">
    <property type="entry name" value="Anti-Pycsar_Apyc1"/>
    <property type="match status" value="1"/>
</dbReference>
<dbReference type="PANTHER" id="PTHR46018:SF2">
    <property type="entry name" value="ZINC PHOSPHODIESTERASE ELAC PROTEIN 1"/>
    <property type="match status" value="1"/>
</dbReference>
<keyword evidence="4" id="KW-0378">Hydrolase</keyword>
<gene>
    <name evidence="4" type="primary">rbn_2</name>
    <name evidence="4" type="ORF">PAECIP111802_05834</name>
</gene>
<dbReference type="InterPro" id="IPR001279">
    <property type="entry name" value="Metallo-B-lactamas"/>
</dbReference>
<proteinExistence type="predicted"/>
<keyword evidence="2" id="KW-0862">Zinc</keyword>
<evidence type="ECO:0000313" key="4">
    <source>
        <dbReference type="EMBL" id="CAG7654666.1"/>
    </source>
</evidence>
<reference evidence="4 5" key="1">
    <citation type="submission" date="2021-06" db="EMBL/GenBank/DDBJ databases">
        <authorList>
            <person name="Criscuolo A."/>
        </authorList>
    </citation>
    <scope>NUCLEOTIDE SEQUENCE [LARGE SCALE GENOMIC DNA]</scope>
    <source>
        <strain evidence="5">CIP 111802</strain>
    </source>
</reference>
<protein>
    <submittedName>
        <fullName evidence="4">Ribonuclease BN</fullName>
        <ecNumber evidence="4">3.1.26.11</ecNumber>
    </submittedName>
</protein>
<evidence type="ECO:0000313" key="5">
    <source>
        <dbReference type="Proteomes" id="UP000730618"/>
    </source>
</evidence>
<dbReference type="GO" id="GO:0042781">
    <property type="term" value="F:3'-tRNA processing endoribonuclease activity"/>
    <property type="evidence" value="ECO:0007669"/>
    <property type="project" value="UniProtKB-EC"/>
</dbReference>
<keyword evidence="1" id="KW-0255">Endonuclease</keyword>
<evidence type="ECO:0000256" key="1">
    <source>
        <dbReference type="ARBA" id="ARBA00022759"/>
    </source>
</evidence>
<comment type="caution">
    <text evidence="4">The sequence shown here is derived from an EMBL/GenBank/DDBJ whole genome shotgun (WGS) entry which is preliminary data.</text>
</comment>
<dbReference type="SMART" id="SM00849">
    <property type="entry name" value="Lactamase_B"/>
    <property type="match status" value="1"/>
</dbReference>